<evidence type="ECO:0000313" key="3">
    <source>
        <dbReference type="EMBL" id="GAA5806841.1"/>
    </source>
</evidence>
<gene>
    <name evidence="3" type="ORF">MFLAVUS_000189</name>
</gene>
<evidence type="ECO:0000259" key="2">
    <source>
        <dbReference type="Pfam" id="PF05183"/>
    </source>
</evidence>
<comment type="similarity">
    <text evidence="1">Belongs to the RdRP family.</text>
</comment>
<sequence length="154" mass="17743">MKERVQFLDEGFNWVSSSLDQKTKDIVYTRIYQILKRGIQIDNRRYEFFAFSSSQLREQSCWFFARTANLAPDMVCSWMGLFSHENFVAKNAVRMGQCFSSTRPVCILQEDQVACIEDIKRNSYTISDGVGKILPALAEEVAIQMDIRMAPSAF</sequence>
<dbReference type="Pfam" id="PF05183">
    <property type="entry name" value="RdRP"/>
    <property type="match status" value="1"/>
</dbReference>
<keyword evidence="1" id="KW-0694">RNA-binding</keyword>
<evidence type="ECO:0000313" key="4">
    <source>
        <dbReference type="Proteomes" id="UP001473302"/>
    </source>
</evidence>
<dbReference type="InterPro" id="IPR007855">
    <property type="entry name" value="RDRP"/>
</dbReference>
<dbReference type="EC" id="2.7.7.48" evidence="1"/>
<evidence type="ECO:0000256" key="1">
    <source>
        <dbReference type="RuleBase" id="RU363098"/>
    </source>
</evidence>
<dbReference type="Proteomes" id="UP001473302">
    <property type="component" value="Unassembled WGS sequence"/>
</dbReference>
<dbReference type="EMBL" id="BAABUK010000002">
    <property type="protein sequence ID" value="GAA5806841.1"/>
    <property type="molecule type" value="Genomic_DNA"/>
</dbReference>
<proteinExistence type="inferred from homology"/>
<reference evidence="3 4" key="1">
    <citation type="submission" date="2024-04" db="EMBL/GenBank/DDBJ databases">
        <title>genome sequences of Mucor flavus KT1a and Helicostylum pulchrum KT1b strains isolated from the surface of a dry-aged beef.</title>
        <authorList>
            <person name="Toyotome T."/>
            <person name="Hosono M."/>
            <person name="Torimaru M."/>
            <person name="Fukuda K."/>
            <person name="Mikami N."/>
        </authorList>
    </citation>
    <scope>NUCLEOTIDE SEQUENCE [LARGE SCALE GENOMIC DNA]</scope>
    <source>
        <strain evidence="3 4">KT1a</strain>
    </source>
</reference>
<organism evidence="3 4">
    <name type="scientific">Mucor flavus</name>
    <dbReference type="NCBI Taxonomy" id="439312"/>
    <lineage>
        <taxon>Eukaryota</taxon>
        <taxon>Fungi</taxon>
        <taxon>Fungi incertae sedis</taxon>
        <taxon>Mucoromycota</taxon>
        <taxon>Mucoromycotina</taxon>
        <taxon>Mucoromycetes</taxon>
        <taxon>Mucorales</taxon>
        <taxon>Mucorineae</taxon>
        <taxon>Mucoraceae</taxon>
        <taxon>Mucor</taxon>
    </lineage>
</organism>
<feature type="domain" description="RDRP core" evidence="2">
    <location>
        <begin position="4"/>
        <end position="154"/>
    </location>
</feature>
<dbReference type="InterPro" id="IPR057596">
    <property type="entry name" value="RDRP_core"/>
</dbReference>
<protein>
    <recommendedName>
        <fullName evidence="1">RNA-dependent RNA polymerase</fullName>
        <ecNumber evidence="1">2.7.7.48</ecNumber>
    </recommendedName>
</protein>
<accession>A0ABP9YIZ8</accession>
<comment type="caution">
    <text evidence="3">The sequence shown here is derived from an EMBL/GenBank/DDBJ whole genome shotgun (WGS) entry which is preliminary data.</text>
</comment>
<keyword evidence="1" id="KW-0548">Nucleotidyltransferase</keyword>
<name>A0ABP9YIZ8_9FUNG</name>
<dbReference type="PANTHER" id="PTHR23079:SF55">
    <property type="entry name" value="RNA-DIRECTED RNA POLYMERASE"/>
    <property type="match status" value="1"/>
</dbReference>
<dbReference type="PANTHER" id="PTHR23079">
    <property type="entry name" value="RNA-DEPENDENT RNA POLYMERASE"/>
    <property type="match status" value="1"/>
</dbReference>
<keyword evidence="4" id="KW-1185">Reference proteome</keyword>
<keyword evidence="1" id="KW-0808">Transferase</keyword>
<keyword evidence="1" id="KW-0696">RNA-directed RNA polymerase</keyword>
<comment type="catalytic activity">
    <reaction evidence="1">
        <text>RNA(n) + a ribonucleoside 5'-triphosphate = RNA(n+1) + diphosphate</text>
        <dbReference type="Rhea" id="RHEA:21248"/>
        <dbReference type="Rhea" id="RHEA-COMP:14527"/>
        <dbReference type="Rhea" id="RHEA-COMP:17342"/>
        <dbReference type="ChEBI" id="CHEBI:33019"/>
        <dbReference type="ChEBI" id="CHEBI:61557"/>
        <dbReference type="ChEBI" id="CHEBI:140395"/>
        <dbReference type="EC" id="2.7.7.48"/>
    </reaction>
</comment>